<dbReference type="EMBL" id="HG676764">
    <property type="protein sequence ID" value="CDJ44249.1"/>
    <property type="molecule type" value="Genomic_DNA"/>
</dbReference>
<dbReference type="GO" id="GO:0006281">
    <property type="term" value="P:DNA repair"/>
    <property type="evidence" value="ECO:0007669"/>
    <property type="project" value="TreeGrafter"/>
</dbReference>
<feature type="compositionally biased region" description="Low complexity" evidence="2">
    <location>
        <begin position="22"/>
        <end position="42"/>
    </location>
</feature>
<comment type="function">
    <text evidence="1">Introduces a single-strand break via transesterification at a target site in duplex DNA. Releases the supercoiling and torsional tension of DNA introduced during the DNA replication and transcription by transiently cleaving and rejoining one strand of the DNA duplex. The scissile phosphodiester is attacked by the catalytic tyrosine of the enzyme, resulting in the formation of a DNA-(5'-phosphotyrosyl)-enzyme intermediate and the expulsion of a 3'-OH DNA strand.</text>
</comment>
<dbReference type="GO" id="GO:0006310">
    <property type="term" value="P:DNA recombination"/>
    <property type="evidence" value="ECO:0007669"/>
    <property type="project" value="TreeGrafter"/>
</dbReference>
<dbReference type="VEuPathDB" id="ToxoDB:ETH2_0807600"/>
<dbReference type="InterPro" id="IPR023405">
    <property type="entry name" value="Topo_IA_core_domain"/>
</dbReference>
<comment type="catalytic activity">
    <reaction evidence="1">
        <text>ATP-independent breakage of single-stranded DNA, followed by passage and rejoining.</text>
        <dbReference type="EC" id="5.6.2.1"/>
    </reaction>
</comment>
<reference evidence="3" key="2">
    <citation type="submission" date="2013-10" db="EMBL/GenBank/DDBJ databases">
        <authorList>
            <person name="Aslett M."/>
        </authorList>
    </citation>
    <scope>NUCLEOTIDE SEQUENCE [LARGE SCALE GENOMIC DNA]</scope>
    <source>
        <strain evidence="3">Houghton</strain>
    </source>
</reference>
<dbReference type="PANTHER" id="PTHR11390:SF20">
    <property type="entry name" value="DNA TOPOISOMERASE 3-BETA-1"/>
    <property type="match status" value="1"/>
</dbReference>
<evidence type="ECO:0000256" key="1">
    <source>
        <dbReference type="RuleBase" id="RU362092"/>
    </source>
</evidence>
<dbReference type="Proteomes" id="UP000030747">
    <property type="component" value="Unassembled WGS sequence"/>
</dbReference>
<dbReference type="PANTHER" id="PTHR11390">
    <property type="entry name" value="PROKARYOTIC DNA TOPOISOMERASE"/>
    <property type="match status" value="1"/>
</dbReference>
<dbReference type="GO" id="GO:0005634">
    <property type="term" value="C:nucleus"/>
    <property type="evidence" value="ECO:0007669"/>
    <property type="project" value="TreeGrafter"/>
</dbReference>
<proteinExistence type="inferred from homology"/>
<feature type="compositionally biased region" description="Low complexity" evidence="2">
    <location>
        <begin position="85"/>
        <end position="103"/>
    </location>
</feature>
<gene>
    <name evidence="3" type="ORF">ETH_00037580</name>
</gene>
<dbReference type="GO" id="GO:0003917">
    <property type="term" value="F:DNA topoisomerase type I (single strand cut, ATP-independent) activity"/>
    <property type="evidence" value="ECO:0007669"/>
    <property type="project" value="UniProtKB-EC"/>
</dbReference>
<feature type="compositionally biased region" description="Polar residues" evidence="2">
    <location>
        <begin position="9"/>
        <end position="18"/>
    </location>
</feature>
<dbReference type="InterPro" id="IPR000380">
    <property type="entry name" value="Topo_IA"/>
</dbReference>
<keyword evidence="4" id="KW-1185">Reference proteome</keyword>
<evidence type="ECO:0000313" key="4">
    <source>
        <dbReference type="Proteomes" id="UP000030747"/>
    </source>
</evidence>
<dbReference type="AlphaFoldDB" id="U6L6M7"/>
<evidence type="ECO:0000313" key="3">
    <source>
        <dbReference type="EMBL" id="CDJ44249.1"/>
    </source>
</evidence>
<feature type="region of interest" description="Disordered" evidence="2">
    <location>
        <begin position="1"/>
        <end position="42"/>
    </location>
</feature>
<dbReference type="Gene3D" id="3.40.50.140">
    <property type="match status" value="1"/>
</dbReference>
<evidence type="ECO:0000256" key="2">
    <source>
        <dbReference type="SAM" id="MobiDB-lite"/>
    </source>
</evidence>
<protein>
    <recommendedName>
        <fullName evidence="1">DNA topoisomerase</fullName>
        <ecNumber evidence="1">5.6.2.1</ecNumber>
    </recommendedName>
</protein>
<accession>U6L6M7</accession>
<name>U6L6M7_EIMTE</name>
<dbReference type="GO" id="GO:0006265">
    <property type="term" value="P:DNA topological change"/>
    <property type="evidence" value="ECO:0007669"/>
    <property type="project" value="InterPro"/>
</dbReference>
<feature type="region of interest" description="Disordered" evidence="2">
    <location>
        <begin position="85"/>
        <end position="108"/>
    </location>
</feature>
<organism evidence="3 4">
    <name type="scientific">Eimeria tenella</name>
    <name type="common">Coccidian parasite</name>
    <dbReference type="NCBI Taxonomy" id="5802"/>
    <lineage>
        <taxon>Eukaryota</taxon>
        <taxon>Sar</taxon>
        <taxon>Alveolata</taxon>
        <taxon>Apicomplexa</taxon>
        <taxon>Conoidasida</taxon>
        <taxon>Coccidia</taxon>
        <taxon>Eucoccidiorida</taxon>
        <taxon>Eimeriorina</taxon>
        <taxon>Eimeriidae</taxon>
        <taxon>Eimeria</taxon>
    </lineage>
</organism>
<dbReference type="EC" id="5.6.2.1" evidence="1"/>
<dbReference type="VEuPathDB" id="ToxoDB:ETH_00037580"/>
<comment type="similarity">
    <text evidence="1">Belongs to the type IA topoisomerase family.</text>
</comment>
<dbReference type="GeneID" id="25256557"/>
<keyword evidence="1" id="KW-0799">Topoisomerase</keyword>
<keyword evidence="1 3" id="KW-0413">Isomerase</keyword>
<reference evidence="3" key="1">
    <citation type="submission" date="2013-10" db="EMBL/GenBank/DDBJ databases">
        <title>Genomic analysis of the causative agents of coccidiosis in chickens.</title>
        <authorList>
            <person name="Reid A.J."/>
            <person name="Blake D."/>
            <person name="Billington K."/>
            <person name="Browne H."/>
            <person name="Dunn M."/>
            <person name="Hung S."/>
            <person name="Kawahara F."/>
            <person name="Miranda-Saavedra D."/>
            <person name="Mourier T."/>
            <person name="Nagra H."/>
            <person name="Otto T.D."/>
            <person name="Rawlings N."/>
            <person name="Sanchez A."/>
            <person name="Sanders M."/>
            <person name="Subramaniam C."/>
            <person name="Tay Y."/>
            <person name="Dear P."/>
            <person name="Doerig C."/>
            <person name="Gruber A."/>
            <person name="Parkinson J."/>
            <person name="Shirley M."/>
            <person name="Wan K.L."/>
            <person name="Berriman M."/>
            <person name="Tomley F."/>
            <person name="Pain A."/>
        </authorList>
    </citation>
    <scope>NUCLEOTIDE SEQUENCE [LARGE SCALE GENOMIC DNA]</scope>
    <source>
        <strain evidence="3">Houghton</strain>
    </source>
</reference>
<sequence>GRCRLKRSWPQSSSTVGSLQGPAAAAAAANTAGAAPATPAAAADTAAASTTAAAATKQGASTLLLRFAAPLWQLALLLPARQQQRRGSSSRCSSSSNGSSSSSKMASKRGEVSVLMVAEKPSIAETLADILSKKNCSKRRGISPVTSVWEFRGEFLGQPAFFKVTSTAGHIYQTEFPPAFNDWVSRSSSSTSSSSKSCC</sequence>
<keyword evidence="1" id="KW-0238">DNA-binding</keyword>
<feature type="non-terminal residue" evidence="3">
    <location>
        <position position="1"/>
    </location>
</feature>
<dbReference type="OrthoDB" id="430051at2759"/>
<dbReference type="SUPFAM" id="SSF56712">
    <property type="entry name" value="Prokaryotic type I DNA topoisomerase"/>
    <property type="match status" value="1"/>
</dbReference>
<dbReference type="RefSeq" id="XP_013234998.1">
    <property type="nucleotide sequence ID" value="XM_013379544.1"/>
</dbReference>
<dbReference type="GO" id="GO:0003677">
    <property type="term" value="F:DNA binding"/>
    <property type="evidence" value="ECO:0007669"/>
    <property type="project" value="UniProtKB-KW"/>
</dbReference>